<feature type="compositionally biased region" description="Basic and acidic residues" evidence="1">
    <location>
        <begin position="517"/>
        <end position="535"/>
    </location>
</feature>
<feature type="compositionally biased region" description="Polar residues" evidence="1">
    <location>
        <begin position="46"/>
        <end position="55"/>
    </location>
</feature>
<feature type="compositionally biased region" description="Basic residues" evidence="1">
    <location>
        <begin position="327"/>
        <end position="336"/>
    </location>
</feature>
<accession>A0A5B0R7G5</accession>
<organism evidence="2 3">
    <name type="scientific">Puccinia graminis f. sp. tritici</name>
    <dbReference type="NCBI Taxonomy" id="56615"/>
    <lineage>
        <taxon>Eukaryota</taxon>
        <taxon>Fungi</taxon>
        <taxon>Dikarya</taxon>
        <taxon>Basidiomycota</taxon>
        <taxon>Pucciniomycotina</taxon>
        <taxon>Pucciniomycetes</taxon>
        <taxon>Pucciniales</taxon>
        <taxon>Pucciniaceae</taxon>
        <taxon>Puccinia</taxon>
    </lineage>
</organism>
<evidence type="ECO:0000256" key="1">
    <source>
        <dbReference type="SAM" id="MobiDB-lite"/>
    </source>
</evidence>
<feature type="region of interest" description="Disordered" evidence="1">
    <location>
        <begin position="87"/>
        <end position="110"/>
    </location>
</feature>
<feature type="region of interest" description="Disordered" evidence="1">
    <location>
        <begin position="398"/>
        <end position="417"/>
    </location>
</feature>
<dbReference type="EMBL" id="VDEP01000237">
    <property type="protein sequence ID" value="KAA1121731.1"/>
    <property type="molecule type" value="Genomic_DNA"/>
</dbReference>
<sequence>MALNAHVSARFDYHLYLRVRAGKRQLPTLERGKSDLFTFPLPPTKAGQNPSSWSNIEDRKSKLPRRAASAPRKIRSIDVNLTAALRGSVHHGPTNENAFSPDSMRSMSSPSESQMKDLFKLPRLPQDAVNDAQYKRAFILPDPPKDPDSHSFKSVKAKCARYPITYKLRTNSQQKPILRAQTNGTTPLWRVKSLYDEPESNADLVQPASNSSPDLPGLTAIPPLNLSSKPPAALKHSYSTHSCFPNRRNPPGETVPTLIPPPRSVSMRYAVQRAAAPVESRQNSEQTSNAATATTESCEDGELESIQTAQINLGSQSDHTTLSRKSSVIHRPRPLGRGRGQSFSTPYAEFDKLMTLKATSGLGSSIKPGRQTTLATSSTASSQSSWSLKSPECSSSTFSGYHSHTNLRPTRSFASEGPNARLCNRAQKHSSPHLIHGPRFSVASRRSFFSSLAKLDGIGLDLDLHLPSDPALDNKVELLSPEIHAQGLDRKSKRSRSNKLKKNHGSFKLKKSSSTLRPEKIDNNNHNDHPFKAAPERSLNLPPKFPDQTHRGIFLPTTCFHKLKQIASLRSERGTTSDPDELPAKSRRKMFPCLNPRNFF</sequence>
<feature type="region of interest" description="Disordered" evidence="1">
    <location>
        <begin position="360"/>
        <end position="389"/>
    </location>
</feature>
<feature type="region of interest" description="Disordered" evidence="1">
    <location>
        <begin position="237"/>
        <end position="261"/>
    </location>
</feature>
<feature type="compositionally biased region" description="Polar residues" evidence="1">
    <location>
        <begin position="398"/>
        <end position="413"/>
    </location>
</feature>
<evidence type="ECO:0000313" key="3">
    <source>
        <dbReference type="Proteomes" id="UP000325313"/>
    </source>
</evidence>
<feature type="region of interest" description="Disordered" evidence="1">
    <location>
        <begin position="39"/>
        <end position="71"/>
    </location>
</feature>
<gene>
    <name evidence="2" type="ORF">PGTUg99_022760</name>
</gene>
<feature type="compositionally biased region" description="Polar residues" evidence="1">
    <location>
        <begin position="280"/>
        <end position="296"/>
    </location>
</feature>
<feature type="region of interest" description="Disordered" evidence="1">
    <location>
        <begin position="487"/>
        <end position="538"/>
    </location>
</feature>
<evidence type="ECO:0000313" key="2">
    <source>
        <dbReference type="EMBL" id="KAA1121731.1"/>
    </source>
</evidence>
<feature type="compositionally biased region" description="Basic residues" evidence="1">
    <location>
        <begin position="491"/>
        <end position="511"/>
    </location>
</feature>
<reference evidence="2 3" key="1">
    <citation type="submission" date="2019-05" db="EMBL/GenBank/DDBJ databases">
        <title>Emergence of the Ug99 lineage of the wheat stem rust pathogen through somatic hybridization.</title>
        <authorList>
            <person name="Li F."/>
            <person name="Upadhyaya N.M."/>
            <person name="Sperschneider J."/>
            <person name="Matny O."/>
            <person name="Nguyen-Phuc H."/>
            <person name="Mago R."/>
            <person name="Raley C."/>
            <person name="Miller M.E."/>
            <person name="Silverstein K.A.T."/>
            <person name="Henningsen E."/>
            <person name="Hirsch C.D."/>
            <person name="Visser B."/>
            <person name="Pretorius Z.A."/>
            <person name="Steffenson B.J."/>
            <person name="Schwessinger B."/>
            <person name="Dodds P.N."/>
            <person name="Figueroa M."/>
        </authorList>
    </citation>
    <scope>NUCLEOTIDE SEQUENCE [LARGE SCALE GENOMIC DNA]</scope>
    <source>
        <strain evidence="2 3">Ug99</strain>
    </source>
</reference>
<name>A0A5B0R7G5_PUCGR</name>
<dbReference type="AlphaFoldDB" id="A0A5B0R7G5"/>
<comment type="caution">
    <text evidence="2">The sequence shown here is derived from an EMBL/GenBank/DDBJ whole genome shotgun (WGS) entry which is preliminary data.</text>
</comment>
<dbReference type="Proteomes" id="UP000325313">
    <property type="component" value="Unassembled WGS sequence"/>
</dbReference>
<feature type="compositionally biased region" description="Low complexity" evidence="1">
    <location>
        <begin position="371"/>
        <end position="389"/>
    </location>
</feature>
<protein>
    <submittedName>
        <fullName evidence="2">Uncharacterized protein</fullName>
    </submittedName>
</protein>
<proteinExistence type="predicted"/>
<feature type="region of interest" description="Disordered" evidence="1">
    <location>
        <begin position="273"/>
        <end position="343"/>
    </location>
</feature>
<feature type="compositionally biased region" description="Low complexity" evidence="1">
    <location>
        <begin position="100"/>
        <end position="110"/>
    </location>
</feature>
<feature type="compositionally biased region" description="Polar residues" evidence="1">
    <location>
        <begin position="305"/>
        <end position="326"/>
    </location>
</feature>